<accession>A0A1M6ZS88</accession>
<sequence>MYLIRVIAVPGLLALAACNTPGPAFRGIDPVRVAVGQSTFDVRVDGLRAQAIRLNMEWAPRRDAVAPRAVAAIEQVSGCSVSRLDGDQAVIVARLDCGGGAPPAVPDPTSLDCEVVFVGGAEADLFCDPVR</sequence>
<protein>
    <recommendedName>
        <fullName evidence="3">Lipoprotein</fullName>
    </recommendedName>
</protein>
<dbReference type="RefSeq" id="WP_149777775.1">
    <property type="nucleotide sequence ID" value="NZ_FRCB01000001.1"/>
</dbReference>
<dbReference type="EMBL" id="FRCB01000001">
    <property type="protein sequence ID" value="SHL33183.1"/>
    <property type="molecule type" value="Genomic_DNA"/>
</dbReference>
<keyword evidence="2" id="KW-1185">Reference proteome</keyword>
<dbReference type="PROSITE" id="PS51257">
    <property type="entry name" value="PROKAR_LIPOPROTEIN"/>
    <property type="match status" value="1"/>
</dbReference>
<dbReference type="Proteomes" id="UP000322545">
    <property type="component" value="Unassembled WGS sequence"/>
</dbReference>
<gene>
    <name evidence="1" type="ORF">SAMN05443432_101164</name>
</gene>
<proteinExistence type="predicted"/>
<dbReference type="AlphaFoldDB" id="A0A1M6ZS88"/>
<name>A0A1M6ZS88_9RHOB</name>
<evidence type="ECO:0008006" key="3">
    <source>
        <dbReference type="Google" id="ProtNLM"/>
    </source>
</evidence>
<evidence type="ECO:0000313" key="1">
    <source>
        <dbReference type="EMBL" id="SHL33183.1"/>
    </source>
</evidence>
<organism evidence="1 2">
    <name type="scientific">Roseovarius litoreus</name>
    <dbReference type="NCBI Taxonomy" id="1155722"/>
    <lineage>
        <taxon>Bacteria</taxon>
        <taxon>Pseudomonadati</taxon>
        <taxon>Pseudomonadota</taxon>
        <taxon>Alphaproteobacteria</taxon>
        <taxon>Rhodobacterales</taxon>
        <taxon>Roseobacteraceae</taxon>
        <taxon>Roseovarius</taxon>
    </lineage>
</organism>
<reference evidence="1 2" key="1">
    <citation type="submission" date="2016-11" db="EMBL/GenBank/DDBJ databases">
        <authorList>
            <person name="Varghese N."/>
            <person name="Submissions S."/>
        </authorList>
    </citation>
    <scope>NUCLEOTIDE SEQUENCE [LARGE SCALE GENOMIC DNA]</scope>
    <source>
        <strain evidence="1 2">DSM 28249</strain>
    </source>
</reference>
<evidence type="ECO:0000313" key="2">
    <source>
        <dbReference type="Proteomes" id="UP000322545"/>
    </source>
</evidence>